<comment type="caution">
    <text evidence="9">The sequence shown here is derived from an EMBL/GenBank/DDBJ whole genome shotgun (WGS) entry which is preliminary data.</text>
</comment>
<dbReference type="NCBIfam" id="NF003037">
    <property type="entry name" value="PRK03932.1"/>
    <property type="match status" value="1"/>
</dbReference>
<evidence type="ECO:0000256" key="2">
    <source>
        <dbReference type="ARBA" id="ARBA00012816"/>
    </source>
</evidence>
<dbReference type="InterPro" id="IPR002312">
    <property type="entry name" value="Asp/Asn-tRNA-synth_IIb"/>
</dbReference>
<dbReference type="PRINTS" id="PR01042">
    <property type="entry name" value="TRNASYNTHASP"/>
</dbReference>
<dbReference type="Pfam" id="PF00152">
    <property type="entry name" value="tRNA-synt_2"/>
    <property type="match status" value="1"/>
</dbReference>
<dbReference type="PROSITE" id="PS50862">
    <property type="entry name" value="AA_TRNA_LIGASE_II"/>
    <property type="match status" value="1"/>
</dbReference>
<proteinExistence type="inferred from homology"/>
<dbReference type="EMBL" id="VXIV02003269">
    <property type="protein sequence ID" value="KAF6018895.1"/>
    <property type="molecule type" value="Genomic_DNA"/>
</dbReference>
<dbReference type="Gene3D" id="3.30.930.10">
    <property type="entry name" value="Bira Bifunctional Protein, Domain 2"/>
    <property type="match status" value="1"/>
</dbReference>
<dbReference type="CDD" id="cd04318">
    <property type="entry name" value="EcAsnRS_like_N"/>
    <property type="match status" value="1"/>
</dbReference>
<dbReference type="SUPFAM" id="SSF50249">
    <property type="entry name" value="Nucleic acid-binding proteins"/>
    <property type="match status" value="1"/>
</dbReference>
<comment type="similarity">
    <text evidence="1">Belongs to the class-II aminoacyl-tRNA synthetase family.</text>
</comment>
<dbReference type="AlphaFoldDB" id="A0A7J7IYK5"/>
<dbReference type="Proteomes" id="UP000593567">
    <property type="component" value="Unassembled WGS sequence"/>
</dbReference>
<evidence type="ECO:0000256" key="3">
    <source>
        <dbReference type="ARBA" id="ARBA00022598"/>
    </source>
</evidence>
<dbReference type="OrthoDB" id="1931232at2759"/>
<reference evidence="9" key="1">
    <citation type="submission" date="2020-06" db="EMBL/GenBank/DDBJ databases">
        <title>Draft genome of Bugula neritina, a colonial animal packing powerful symbionts and potential medicines.</title>
        <authorList>
            <person name="Rayko M."/>
        </authorList>
    </citation>
    <scope>NUCLEOTIDE SEQUENCE [LARGE SCALE GENOMIC DNA]</scope>
    <source>
        <strain evidence="9">Kwan_BN1</strain>
    </source>
</reference>
<keyword evidence="6" id="KW-0648">Protein biosynthesis</keyword>
<accession>A0A7J7IYK5</accession>
<keyword evidence="5" id="KW-0067">ATP-binding</keyword>
<evidence type="ECO:0000313" key="10">
    <source>
        <dbReference type="Proteomes" id="UP000593567"/>
    </source>
</evidence>
<dbReference type="InterPro" id="IPR004364">
    <property type="entry name" value="Aa-tRNA-synt_II"/>
</dbReference>
<keyword evidence="7" id="KW-0030">Aminoacyl-tRNA synthetase</keyword>
<dbReference type="InterPro" id="IPR004522">
    <property type="entry name" value="Asn-tRNA-ligase"/>
</dbReference>
<organism evidence="9 10">
    <name type="scientific">Bugula neritina</name>
    <name type="common">Brown bryozoan</name>
    <name type="synonym">Sertularia neritina</name>
    <dbReference type="NCBI Taxonomy" id="10212"/>
    <lineage>
        <taxon>Eukaryota</taxon>
        <taxon>Metazoa</taxon>
        <taxon>Spiralia</taxon>
        <taxon>Lophotrochozoa</taxon>
        <taxon>Bryozoa</taxon>
        <taxon>Gymnolaemata</taxon>
        <taxon>Cheilostomatida</taxon>
        <taxon>Flustrina</taxon>
        <taxon>Buguloidea</taxon>
        <taxon>Bugulidae</taxon>
        <taxon>Bugula</taxon>
    </lineage>
</organism>
<dbReference type="GO" id="GO:0006421">
    <property type="term" value="P:asparaginyl-tRNA aminoacylation"/>
    <property type="evidence" value="ECO:0007669"/>
    <property type="project" value="InterPro"/>
</dbReference>
<evidence type="ECO:0000256" key="6">
    <source>
        <dbReference type="ARBA" id="ARBA00022917"/>
    </source>
</evidence>
<dbReference type="SUPFAM" id="SSF55681">
    <property type="entry name" value="Class II aaRS and biotin synthetases"/>
    <property type="match status" value="1"/>
</dbReference>
<evidence type="ECO:0000256" key="7">
    <source>
        <dbReference type="ARBA" id="ARBA00023146"/>
    </source>
</evidence>
<dbReference type="Gene3D" id="2.40.50.140">
    <property type="entry name" value="Nucleic acid-binding proteins"/>
    <property type="match status" value="1"/>
</dbReference>
<evidence type="ECO:0000256" key="1">
    <source>
        <dbReference type="ARBA" id="ARBA00008226"/>
    </source>
</evidence>
<evidence type="ECO:0000256" key="4">
    <source>
        <dbReference type="ARBA" id="ARBA00022741"/>
    </source>
</evidence>
<dbReference type="GO" id="GO:0005739">
    <property type="term" value="C:mitochondrion"/>
    <property type="evidence" value="ECO:0007669"/>
    <property type="project" value="TreeGrafter"/>
</dbReference>
<evidence type="ECO:0000259" key="8">
    <source>
        <dbReference type="PROSITE" id="PS50862"/>
    </source>
</evidence>
<keyword evidence="4" id="KW-0547">Nucleotide-binding</keyword>
<keyword evidence="10" id="KW-1185">Reference proteome</keyword>
<dbReference type="InterPro" id="IPR012340">
    <property type="entry name" value="NA-bd_OB-fold"/>
</dbReference>
<dbReference type="PANTHER" id="PTHR22594:SF34">
    <property type="entry name" value="ASPARAGINE--TRNA LIGASE, MITOCHONDRIAL-RELATED"/>
    <property type="match status" value="1"/>
</dbReference>
<name>A0A7J7IYK5_BUGNE</name>
<dbReference type="InterPro" id="IPR045864">
    <property type="entry name" value="aa-tRNA-synth_II/BPL/LPL"/>
</dbReference>
<dbReference type="InterPro" id="IPR006195">
    <property type="entry name" value="aa-tRNA-synth_II"/>
</dbReference>
<dbReference type="PANTHER" id="PTHR22594">
    <property type="entry name" value="ASPARTYL/LYSYL-TRNA SYNTHETASE"/>
    <property type="match status" value="1"/>
</dbReference>
<dbReference type="GO" id="GO:0004816">
    <property type="term" value="F:asparagine-tRNA ligase activity"/>
    <property type="evidence" value="ECO:0007669"/>
    <property type="project" value="UniProtKB-EC"/>
</dbReference>
<keyword evidence="3" id="KW-0436">Ligase</keyword>
<protein>
    <recommendedName>
        <fullName evidence="2">asparagine--tRNA ligase</fullName>
        <ecNumber evidence="2">6.1.1.22</ecNumber>
    </recommendedName>
</protein>
<dbReference type="GO" id="GO:0005524">
    <property type="term" value="F:ATP binding"/>
    <property type="evidence" value="ECO:0007669"/>
    <property type="project" value="UniProtKB-KW"/>
</dbReference>
<evidence type="ECO:0000313" key="9">
    <source>
        <dbReference type="EMBL" id="KAF6018895.1"/>
    </source>
</evidence>
<feature type="domain" description="Aminoacyl-transfer RNA synthetases class-II family profile" evidence="8">
    <location>
        <begin position="160"/>
        <end position="469"/>
    </location>
</feature>
<gene>
    <name evidence="9" type="ORF">EB796_022780</name>
</gene>
<evidence type="ECO:0000256" key="5">
    <source>
        <dbReference type="ARBA" id="ARBA00022840"/>
    </source>
</evidence>
<sequence>MQKSIFPFKPKYLNRTSCLVSLIKRFSDDTRLTASRASATTYRGPCVVGGWIKAARHQRKFSFINIIDGLSKRDLQIVAPASLISDVSGLRVGASIKVEGMLVDSPAKGQCVELQADKIDLLGQNDDTYPFVSNTHAYSPDYIRQYLHLRSKKPEFSAMLRLRSKCRQLIHKYFAENDFVQIDTPILTTNDCEGAGETFSVGSLMQNRTKQSFFGETGVNLTVSGQLHLEASNSGIAKVYTFGPAFRADNAVDTTHLAEFYMIEGEIAFINGLEDLLECVEDLTKYVAKSITENEQEDIEALSSGSTGCEQHDITRCINNKFHRITYTEAIKLLESASEDFSFKPKYGEDIRREHEKYILKVHDSVPVFITDWPKKLKPFYMYVNEDGETVSCMDLIVPGPGELVGGSVRENRHGVLKKSLEDADMLESCQWYLDIRQYGSVPHAGFGMGFERFLQFLFGIKQIRDTLPFPRYANNCRL</sequence>
<dbReference type="NCBIfam" id="TIGR00457">
    <property type="entry name" value="asnS"/>
    <property type="match status" value="1"/>
</dbReference>
<dbReference type="EC" id="6.1.1.22" evidence="2"/>